<keyword evidence="3" id="KW-1185">Reference proteome</keyword>
<dbReference type="InterPro" id="IPR025870">
    <property type="entry name" value="Glyoxalase-like_dom"/>
</dbReference>
<dbReference type="OrthoDB" id="9812467at2"/>
<protein>
    <submittedName>
        <fullName evidence="2">Catechol 2,3-dioxygenase</fullName>
    </submittedName>
</protein>
<dbReference type="PANTHER" id="PTHR40265">
    <property type="entry name" value="BLL2707 PROTEIN"/>
    <property type="match status" value="1"/>
</dbReference>
<accession>A0A1G5J599</accession>
<name>A0A1G5J599_9HYPH</name>
<dbReference type="RefSeq" id="WP_091134820.1">
    <property type="nucleotide sequence ID" value="NZ_FMVJ01000006.1"/>
</dbReference>
<dbReference type="Pfam" id="PF13468">
    <property type="entry name" value="Glyoxalase_3"/>
    <property type="match status" value="1"/>
</dbReference>
<dbReference type="AlphaFoldDB" id="A0A1G5J599"/>
<reference evidence="2 3" key="1">
    <citation type="submission" date="2016-10" db="EMBL/GenBank/DDBJ databases">
        <authorList>
            <person name="de Groot N.N."/>
        </authorList>
    </citation>
    <scope>NUCLEOTIDE SEQUENCE [LARGE SCALE GENOMIC DNA]</scope>
    <source>
        <strain evidence="2 3">CGMCC 1.7666</strain>
    </source>
</reference>
<evidence type="ECO:0000313" key="2">
    <source>
        <dbReference type="EMBL" id="SCY82999.1"/>
    </source>
</evidence>
<dbReference type="EMBL" id="FMVJ01000006">
    <property type="protein sequence ID" value="SCY82999.1"/>
    <property type="molecule type" value="Genomic_DNA"/>
</dbReference>
<dbReference type="GO" id="GO:0051213">
    <property type="term" value="F:dioxygenase activity"/>
    <property type="evidence" value="ECO:0007669"/>
    <property type="project" value="UniProtKB-KW"/>
</dbReference>
<keyword evidence="2" id="KW-0560">Oxidoreductase</keyword>
<evidence type="ECO:0000259" key="1">
    <source>
        <dbReference type="Pfam" id="PF13468"/>
    </source>
</evidence>
<dbReference type="Gene3D" id="3.10.180.10">
    <property type="entry name" value="2,3-Dihydroxybiphenyl 1,2-Dioxygenase, domain 1"/>
    <property type="match status" value="1"/>
</dbReference>
<organism evidence="2 3">
    <name type="scientific">Microvirga guangxiensis</name>
    <dbReference type="NCBI Taxonomy" id="549386"/>
    <lineage>
        <taxon>Bacteria</taxon>
        <taxon>Pseudomonadati</taxon>
        <taxon>Pseudomonadota</taxon>
        <taxon>Alphaproteobacteria</taxon>
        <taxon>Hyphomicrobiales</taxon>
        <taxon>Methylobacteriaceae</taxon>
        <taxon>Microvirga</taxon>
    </lineage>
</organism>
<dbReference type="PANTHER" id="PTHR40265:SF1">
    <property type="entry name" value="GLYOXALASE-LIKE DOMAIN-CONTAINING PROTEIN"/>
    <property type="match status" value="1"/>
</dbReference>
<keyword evidence="2" id="KW-0223">Dioxygenase</keyword>
<dbReference type="SUPFAM" id="SSF54593">
    <property type="entry name" value="Glyoxalase/Bleomycin resistance protein/Dihydroxybiphenyl dioxygenase"/>
    <property type="match status" value="1"/>
</dbReference>
<proteinExistence type="predicted"/>
<evidence type="ECO:0000313" key="3">
    <source>
        <dbReference type="Proteomes" id="UP000199569"/>
    </source>
</evidence>
<dbReference type="STRING" id="549386.SAMN02927923_02495"/>
<feature type="domain" description="Glyoxalase-like" evidence="1">
    <location>
        <begin position="5"/>
        <end position="189"/>
    </location>
</feature>
<dbReference type="InterPro" id="IPR029068">
    <property type="entry name" value="Glyas_Bleomycin-R_OHBP_Dase"/>
</dbReference>
<sequence length="289" mass="31787">MNRRIDHLVIAVRDLDKSADFYHRLGFQVGARNRHSWGTENRLVQFPSAFLELITVGEGARIPPHNQGHFSFGAFVQDYLRDREGLAMLVLESQDAKADAAYFAQKGLGSFEPFHFERTGKRPDGSDTKVAFTLAFASDKAAPKAGFFVCQQHYPENFWNPAFQAHENGALGLATVALAAPEPSLCKKFLVDFTGSIPTSPALHDLSFRLGDAHLDVMTPDDAAESYVSVEAELDQPSFVAFAVRVEDIQLQSQRLEASEIPYQHVGSRLVVPASAAHGVAIAFEPTQN</sequence>
<dbReference type="CDD" id="cd06587">
    <property type="entry name" value="VOC"/>
    <property type="match status" value="1"/>
</dbReference>
<gene>
    <name evidence="2" type="ORF">SAMN02927923_02495</name>
</gene>
<dbReference type="Proteomes" id="UP000199569">
    <property type="component" value="Unassembled WGS sequence"/>
</dbReference>